<evidence type="ECO:0000313" key="1">
    <source>
        <dbReference type="EMBL" id="ADC53874.1"/>
    </source>
</evidence>
<protein>
    <submittedName>
        <fullName evidence="1">A-type inclusion protein</fullName>
    </submittedName>
</protein>
<accession>D3IZC0</accession>
<dbReference type="InterPro" id="IPR009285">
    <property type="entry name" value="Poxvirus_A26L"/>
</dbReference>
<sequence length="523" mass="61746">MEKLVEEFRKFVNERWNEPLNQNTCIPIHIRKLVKSILREYIVNAPPLSDEHKNSKRPINLFLKEYVNKNPVYIELFKNNVWMLDSAVSIKEVGDINTLGRFLLIVVYRIMTGSKNDGTIMDDKDPTDPEEVDRQMDYFCYLFMWYMGSVSLYYRNKSLVIGIPMYWWRGDELLTFVHSKLDEYFSQNDPQKFSNGAVSFVRYIANTYDKIGDDFKNIPHINIAFNNFSTNFISSVPEYILDGLCYEVYDKITKHGTMFYLDIFMKPTRYNGFYFKTLDHSKHGVVDGISKSDVGDDRGAIRFTYHPSFNKRVEYVGAVDAPPVRRHPNVQEDTYTNQHNVDNKTPSLFTRNSENSGYYLRYVHYSHLEDTVNNEFERRDRLTYDEEVCTKHRFDGDIDDDKTMYYRMLRDRFMGFLGIKPPLSEVEVVGDDEDDNSMCMDINKLDRLLAPLEKSVVDRPCCSNKPVGLGSSSTTTNRYPIVRETYRPTWTRNPRDSIFTRHHPYNTYTLDNWWRQQRHGAIW</sequence>
<reference evidence="1 2" key="1">
    <citation type="journal article" date="2010" name="J. Gen. Virol.">
        <title>The genome of pseudocowpoxvirus: comparison of a reindeer isolate and a reference strain.</title>
        <authorList>
            <person name="Hautaniemi M."/>
            <person name="Ueda N."/>
            <person name="Tuimala J."/>
            <person name="Mercer A.A."/>
            <person name="Lahdenpera J."/>
            <person name="McInnes C.J."/>
        </authorList>
    </citation>
    <scope>NUCLEOTIDE SEQUENCE [LARGE SCALE GENOMIC DNA]</scope>
    <source>
        <strain evidence="1">F00.120R</strain>
    </source>
</reference>
<organism evidence="1 2">
    <name type="scientific">Pseudocowpox virus</name>
    <dbReference type="NCBI Taxonomy" id="129726"/>
    <lineage>
        <taxon>Viruses</taxon>
        <taxon>Varidnaviria</taxon>
        <taxon>Bamfordvirae</taxon>
        <taxon>Nucleocytoviricota</taxon>
        <taxon>Pokkesviricetes</taxon>
        <taxon>Chitovirales</taxon>
        <taxon>Poxviridae</taxon>
        <taxon>Chordopoxvirinae</taxon>
        <taxon>Parapoxvirus</taxon>
        <taxon>Parapoxvirus pseudocowpox</taxon>
    </lineage>
</organism>
<dbReference type="Proteomes" id="UP000168163">
    <property type="component" value="Segment"/>
</dbReference>
<dbReference type="Pfam" id="PF06086">
    <property type="entry name" value="Pox_A30L_A26L"/>
    <property type="match status" value="1"/>
</dbReference>
<name>D3IZC0_9POXV</name>
<evidence type="ECO:0000313" key="2">
    <source>
        <dbReference type="Proteomes" id="UP000168163"/>
    </source>
</evidence>
<proteinExistence type="predicted"/>
<dbReference type="EMBL" id="GQ329669">
    <property type="protein sequence ID" value="ADC53874.1"/>
    <property type="molecule type" value="Genomic_DNA"/>
</dbReference>